<accession>A0A916S9X7</accession>
<evidence type="ECO:0000313" key="3">
    <source>
        <dbReference type="Proteomes" id="UP000620596"/>
    </source>
</evidence>
<reference evidence="2" key="1">
    <citation type="journal article" date="2014" name="Int. J. Syst. Evol. Microbiol.">
        <title>Complete genome sequence of Corynebacterium casei LMG S-19264T (=DSM 44701T), isolated from a smear-ripened cheese.</title>
        <authorList>
            <consortium name="US DOE Joint Genome Institute (JGI-PGF)"/>
            <person name="Walter F."/>
            <person name="Albersmeier A."/>
            <person name="Kalinowski J."/>
            <person name="Ruckert C."/>
        </authorList>
    </citation>
    <scope>NUCLEOTIDE SEQUENCE</scope>
    <source>
        <strain evidence="2">CGMCC 1.15322</strain>
    </source>
</reference>
<keyword evidence="1" id="KW-0812">Transmembrane</keyword>
<keyword evidence="1" id="KW-0472">Membrane</keyword>
<evidence type="ECO:0000256" key="1">
    <source>
        <dbReference type="SAM" id="Phobius"/>
    </source>
</evidence>
<protein>
    <recommendedName>
        <fullName evidence="4">Recombinase</fullName>
    </recommendedName>
</protein>
<dbReference type="Proteomes" id="UP000620596">
    <property type="component" value="Unassembled WGS sequence"/>
</dbReference>
<feature type="transmembrane region" description="Helical" evidence="1">
    <location>
        <begin position="551"/>
        <end position="576"/>
    </location>
</feature>
<dbReference type="AlphaFoldDB" id="A0A916S9X7"/>
<gene>
    <name evidence="2" type="ORF">GCM10011496_09700</name>
</gene>
<proteinExistence type="predicted"/>
<keyword evidence="1" id="KW-1133">Transmembrane helix</keyword>
<feature type="transmembrane region" description="Helical" evidence="1">
    <location>
        <begin position="606"/>
        <end position="630"/>
    </location>
</feature>
<comment type="caution">
    <text evidence="2">The sequence shown here is derived from an EMBL/GenBank/DDBJ whole genome shotgun (WGS) entry which is preliminary data.</text>
</comment>
<feature type="transmembrane region" description="Helical" evidence="1">
    <location>
        <begin position="492"/>
        <end position="517"/>
    </location>
</feature>
<name>A0A916S9X7_9BURK</name>
<dbReference type="Pfam" id="PF10136">
    <property type="entry name" value="SpecificRecomb"/>
    <property type="match status" value="1"/>
</dbReference>
<dbReference type="PIRSF" id="PIRSF015380">
    <property type="entry name" value="Site-sp_rcmb"/>
    <property type="match status" value="1"/>
</dbReference>
<dbReference type="RefSeq" id="WP_188707114.1">
    <property type="nucleotide sequence ID" value="NZ_BMIG01000002.1"/>
</dbReference>
<evidence type="ECO:0000313" key="2">
    <source>
        <dbReference type="EMBL" id="GGA90834.1"/>
    </source>
</evidence>
<reference evidence="2" key="2">
    <citation type="submission" date="2020-09" db="EMBL/GenBank/DDBJ databases">
        <authorList>
            <person name="Sun Q."/>
            <person name="Zhou Y."/>
        </authorList>
    </citation>
    <scope>NUCLEOTIDE SEQUENCE</scope>
    <source>
        <strain evidence="2">CGMCC 1.15322</strain>
    </source>
</reference>
<organism evidence="2 3">
    <name type="scientific">Polaromonas eurypsychrophila</name>
    <dbReference type="NCBI Taxonomy" id="1614635"/>
    <lineage>
        <taxon>Bacteria</taxon>
        <taxon>Pseudomonadati</taxon>
        <taxon>Pseudomonadota</taxon>
        <taxon>Betaproteobacteria</taxon>
        <taxon>Burkholderiales</taxon>
        <taxon>Comamonadaceae</taxon>
        <taxon>Polaromonas</taxon>
    </lineage>
</organism>
<feature type="transmembrane region" description="Helical" evidence="1">
    <location>
        <begin position="443"/>
        <end position="464"/>
    </location>
</feature>
<keyword evidence="3" id="KW-1185">Reference proteome</keyword>
<evidence type="ECO:0008006" key="4">
    <source>
        <dbReference type="Google" id="ProtNLM"/>
    </source>
</evidence>
<feature type="transmembrane region" description="Helical" evidence="1">
    <location>
        <begin position="369"/>
        <end position="396"/>
    </location>
</feature>
<sequence length="666" mass="73030">MHNLAQLLDLLEPKAGLASRHLWLIDLLDWIRGKDNNPPAAVARLRLFLDAAQARPEFQARLHHWWRTLVGTVDATPLFADFGFAPRAAFLSELGDRLRYKLLPGTPETTHATELFMLLFPTPFDARWLKLIDEDTLARLGTLLNTAVPGDTSADEEAAQVTASTLMQDWQDVLLEALTYCTSQVAATGFSPELRLRMSAQTLQVRPFHGLAADLDALRAALLAHGRDSGALHLALDQFKSRLEACRSAASSVYAHLDEHGISVGLVFRLRQLRERILRIRELLDCLLSDKPAGSAMQLLARLVLLAEERRSIRALIATNSTLLAAKVAERGAETGEHYITRDRAAYMQMLGKAAGGGALTAGTTLLKFMIVGLALSAFWSGFLASVMYAASFVLIQLMHFTLATKQPAMTAPAMAAKLKDLRSGEAVSEFVDEVTHLVRSQVAAVLGNVLMVVPVVLLISTALQFSLGRPMIDAKEAAHVLQTLSLLGPTLLWAAFTGAVLFAASIIGGWVENWFVLYRLASAMRYNPRITRALGVERARRWASFMRENISGFTSNVALGFMLGLIPPITGFFGLELEVRHVTLSAGQLAAAAAALGWDVLRQPALWWCVAAIPLIGALNLGVSFYLAFRLALQAHNVSGVDRARIRAAIWTRWRTHPKNFFIPD</sequence>
<dbReference type="InterPro" id="IPR011385">
    <property type="entry name" value="Site-sp_rcmbase"/>
</dbReference>
<dbReference type="EMBL" id="BMIG01000002">
    <property type="protein sequence ID" value="GGA90834.1"/>
    <property type="molecule type" value="Genomic_DNA"/>
</dbReference>